<protein>
    <submittedName>
        <fullName evidence="2">Uncharacterized protein</fullName>
    </submittedName>
</protein>
<reference evidence="2 3" key="1">
    <citation type="journal article" date="2019" name="Environ. Microbiol.">
        <title>Genomics insights into ecotype formation of ammonia-oxidizing archaea in the deep ocean.</title>
        <authorList>
            <person name="Wang Y."/>
            <person name="Huang J.M."/>
            <person name="Cui G.J."/>
            <person name="Nunoura T."/>
            <person name="Takaki Y."/>
            <person name="Li W.L."/>
            <person name="Li J."/>
            <person name="Gao Z.M."/>
            <person name="Takai K."/>
            <person name="Zhang A.Q."/>
            <person name="Stepanauskas R."/>
        </authorList>
    </citation>
    <scope>NUCLEOTIDE SEQUENCE [LARGE SCALE GENOMIC DNA]</scope>
    <source>
        <strain evidence="2 3">G13</strain>
    </source>
</reference>
<organism evidence="2 3">
    <name type="scientific">Marine Group I thaumarchaeote</name>
    <dbReference type="NCBI Taxonomy" id="2511932"/>
    <lineage>
        <taxon>Archaea</taxon>
        <taxon>Nitrososphaerota</taxon>
        <taxon>Marine Group I</taxon>
    </lineage>
</organism>
<dbReference type="Proteomes" id="UP000534207">
    <property type="component" value="Unassembled WGS sequence"/>
</dbReference>
<feature type="compositionally biased region" description="Basic residues" evidence="1">
    <location>
        <begin position="44"/>
        <end position="62"/>
    </location>
</feature>
<evidence type="ECO:0000256" key="1">
    <source>
        <dbReference type="SAM" id="MobiDB-lite"/>
    </source>
</evidence>
<accession>A0A7K4NT25</accession>
<dbReference type="AlphaFoldDB" id="A0A7K4NT25"/>
<dbReference type="EMBL" id="JACASW010000004">
    <property type="protein sequence ID" value="NWK06189.1"/>
    <property type="molecule type" value="Genomic_DNA"/>
</dbReference>
<evidence type="ECO:0000313" key="2">
    <source>
        <dbReference type="EMBL" id="NWK06189.1"/>
    </source>
</evidence>
<name>A0A7K4NT25_9ARCH</name>
<sequence>MMGFLNFRGKKSDGRKKKTDSMKKQVMQVFNPKKAAADYYTEPKKKKSNRHPKNKSKNKKYK</sequence>
<feature type="region of interest" description="Disordered" evidence="1">
    <location>
        <begin position="1"/>
        <end position="62"/>
    </location>
</feature>
<proteinExistence type="predicted"/>
<gene>
    <name evidence="2" type="ORF">HX827_02465</name>
</gene>
<evidence type="ECO:0000313" key="3">
    <source>
        <dbReference type="Proteomes" id="UP000534207"/>
    </source>
</evidence>
<comment type="caution">
    <text evidence="2">The sequence shown here is derived from an EMBL/GenBank/DDBJ whole genome shotgun (WGS) entry which is preliminary data.</text>
</comment>